<dbReference type="AlphaFoldDB" id="A0A8B8DP70"/>
<feature type="transmembrane region" description="Helical" evidence="1">
    <location>
        <begin position="26"/>
        <end position="49"/>
    </location>
</feature>
<evidence type="ECO:0000313" key="3">
    <source>
        <dbReference type="RefSeq" id="XP_022329523.1"/>
    </source>
</evidence>
<dbReference type="OrthoDB" id="370884at2759"/>
<keyword evidence="1" id="KW-1133">Transmembrane helix</keyword>
<organism evidence="2 3">
    <name type="scientific">Crassostrea virginica</name>
    <name type="common">Eastern oyster</name>
    <dbReference type="NCBI Taxonomy" id="6565"/>
    <lineage>
        <taxon>Eukaryota</taxon>
        <taxon>Metazoa</taxon>
        <taxon>Spiralia</taxon>
        <taxon>Lophotrochozoa</taxon>
        <taxon>Mollusca</taxon>
        <taxon>Bivalvia</taxon>
        <taxon>Autobranchia</taxon>
        <taxon>Pteriomorphia</taxon>
        <taxon>Ostreida</taxon>
        <taxon>Ostreoidea</taxon>
        <taxon>Ostreidae</taxon>
        <taxon>Crassostrea</taxon>
    </lineage>
</organism>
<keyword evidence="1" id="KW-0812">Transmembrane</keyword>
<feature type="transmembrane region" description="Helical" evidence="1">
    <location>
        <begin position="61"/>
        <end position="81"/>
    </location>
</feature>
<feature type="transmembrane region" description="Helical" evidence="1">
    <location>
        <begin position="189"/>
        <end position="208"/>
    </location>
</feature>
<name>A0A8B8DP70_CRAVI</name>
<sequence>MTCSIPWLCGEILNPVNRLPGNKKRYFFIIPTILLFLASFGIFIGYVVVASESSDSNSPDLMLAIVIVIPLVLSVGFWENLSGIYFDILQKRNVVMIWISVFKFMTIVLTFTMIYGAFGGLRTLFHTGPSTTTIALLERDIRLSNSLPFGGNCSYEHPIVIAVINIITSYVCYKFSYYACRTALQWQSFSIPLVLSTIGVPIFVWLFFEPDTFYSKVQNCSIISNDWDFHIEQGNTANQGLLIAFSCITILCFLLMTPHIWREGVKIELVEKIFAMPVYAGYAVDITLLWAIRRRRRTNRLQNNSNKQSESLIEKIISIWNGSKKDEKHQTKPSDFQIPFIHLCATMWHESELEMKTLLRSIFRLNEYQSWDTIKQYNKLKGNRKTRPNKAYFQFNETNSPEYR</sequence>
<protein>
    <submittedName>
        <fullName evidence="3">Uncharacterized protein LOC111128272</fullName>
    </submittedName>
</protein>
<keyword evidence="2" id="KW-1185">Reference proteome</keyword>
<reference evidence="3" key="1">
    <citation type="submission" date="2025-08" db="UniProtKB">
        <authorList>
            <consortium name="RefSeq"/>
        </authorList>
    </citation>
    <scope>IDENTIFICATION</scope>
    <source>
        <tissue evidence="3">Whole sample</tissue>
    </source>
</reference>
<gene>
    <name evidence="3" type="primary">LOC111128272</name>
</gene>
<evidence type="ECO:0000313" key="2">
    <source>
        <dbReference type="Proteomes" id="UP000694844"/>
    </source>
</evidence>
<feature type="transmembrane region" description="Helical" evidence="1">
    <location>
        <begin position="241"/>
        <end position="261"/>
    </location>
</feature>
<evidence type="ECO:0000256" key="1">
    <source>
        <dbReference type="SAM" id="Phobius"/>
    </source>
</evidence>
<dbReference type="RefSeq" id="XP_022329523.1">
    <property type="nucleotide sequence ID" value="XM_022473815.1"/>
</dbReference>
<proteinExistence type="predicted"/>
<dbReference type="GeneID" id="111128272"/>
<keyword evidence="1" id="KW-0472">Membrane</keyword>
<accession>A0A8B8DP70</accession>
<feature type="transmembrane region" description="Helical" evidence="1">
    <location>
        <begin position="273"/>
        <end position="292"/>
    </location>
</feature>
<feature type="transmembrane region" description="Helical" evidence="1">
    <location>
        <begin position="93"/>
        <end position="118"/>
    </location>
</feature>
<dbReference type="KEGG" id="cvn:111128272"/>
<dbReference type="Proteomes" id="UP000694844">
    <property type="component" value="Chromosome 4"/>
</dbReference>